<feature type="transmembrane region" description="Helical" evidence="1">
    <location>
        <begin position="18"/>
        <end position="37"/>
    </location>
</feature>
<keyword evidence="1" id="KW-0472">Membrane</keyword>
<dbReference type="InterPro" id="IPR050640">
    <property type="entry name" value="Bact_2-comp_sensor_kinase"/>
</dbReference>
<dbReference type="SUPFAM" id="SSF55874">
    <property type="entry name" value="ATPase domain of HSP90 chaperone/DNA topoisomerase II/histidine kinase"/>
    <property type="match status" value="1"/>
</dbReference>
<name>A0AAW5BVV2_9FIRM</name>
<dbReference type="EMBL" id="JAKNGE010000012">
    <property type="protein sequence ID" value="MCG4746102.1"/>
    <property type="molecule type" value="Genomic_DNA"/>
</dbReference>
<dbReference type="SMART" id="SM00387">
    <property type="entry name" value="HATPase_c"/>
    <property type="match status" value="1"/>
</dbReference>
<dbReference type="Pfam" id="PF06580">
    <property type="entry name" value="His_kinase"/>
    <property type="match status" value="1"/>
</dbReference>
<dbReference type="Pfam" id="PF02518">
    <property type="entry name" value="HATPase_c"/>
    <property type="match status" value="1"/>
</dbReference>
<comment type="caution">
    <text evidence="3">The sequence shown here is derived from an EMBL/GenBank/DDBJ whole genome shotgun (WGS) entry which is preliminary data.</text>
</comment>
<proteinExistence type="predicted"/>
<dbReference type="InterPro" id="IPR010559">
    <property type="entry name" value="Sig_transdc_His_kin_internal"/>
</dbReference>
<dbReference type="GO" id="GO:0000155">
    <property type="term" value="F:phosphorelay sensor kinase activity"/>
    <property type="evidence" value="ECO:0007669"/>
    <property type="project" value="InterPro"/>
</dbReference>
<evidence type="ECO:0000313" key="6">
    <source>
        <dbReference type="Proteomes" id="UP001299608"/>
    </source>
</evidence>
<feature type="domain" description="Histidine kinase/HSP90-like ATPase" evidence="2">
    <location>
        <begin position="480"/>
        <end position="588"/>
    </location>
</feature>
<evidence type="ECO:0000259" key="2">
    <source>
        <dbReference type="SMART" id="SM00387"/>
    </source>
</evidence>
<dbReference type="CDD" id="cd18774">
    <property type="entry name" value="PDC2_HK_sensor"/>
    <property type="match status" value="1"/>
</dbReference>
<dbReference type="Gene3D" id="6.10.340.10">
    <property type="match status" value="1"/>
</dbReference>
<dbReference type="PANTHER" id="PTHR34220">
    <property type="entry name" value="SENSOR HISTIDINE KINASE YPDA"/>
    <property type="match status" value="1"/>
</dbReference>
<keyword evidence="1" id="KW-1133">Transmembrane helix</keyword>
<dbReference type="AlphaFoldDB" id="A0AAW5BVV2"/>
<reference evidence="4" key="2">
    <citation type="submission" date="2020-02" db="EMBL/GenBank/DDBJ databases">
        <authorList>
            <person name="Littmann E."/>
            <person name="Sorbara M."/>
        </authorList>
    </citation>
    <scope>NUCLEOTIDE SEQUENCE</scope>
    <source>
        <strain evidence="4">MSK.1.17</strain>
    </source>
</reference>
<dbReference type="Proteomes" id="UP001299608">
    <property type="component" value="Unassembled WGS sequence"/>
</dbReference>
<keyword evidence="3" id="KW-0808">Transferase</keyword>
<reference evidence="3" key="3">
    <citation type="submission" date="2022-01" db="EMBL/GenBank/DDBJ databases">
        <title>Collection of gut derived symbiotic bacterial strains cultured from healthy donors.</title>
        <authorList>
            <person name="Lin H."/>
            <person name="Kohout C."/>
            <person name="Waligurski E."/>
            <person name="Pamer E.G."/>
        </authorList>
    </citation>
    <scope>NUCLEOTIDE SEQUENCE</scope>
    <source>
        <strain evidence="3">DFI.6.55</strain>
    </source>
</reference>
<dbReference type="PANTHER" id="PTHR34220:SF7">
    <property type="entry name" value="SENSOR HISTIDINE KINASE YPDA"/>
    <property type="match status" value="1"/>
</dbReference>
<reference evidence="4 5" key="1">
    <citation type="journal article" date="2020" name="Cell Host Microbe">
        <title>Functional and Genomic Variation between Human-Derived Isolates of Lachnospiraceae Reveals Inter- and Intra-Species Diversity.</title>
        <authorList>
            <person name="Sorbara M.T."/>
            <person name="Littmann E.R."/>
            <person name="Fontana E."/>
            <person name="Moody T.U."/>
            <person name="Kohout C.E."/>
            <person name="Gjonbalaj M."/>
            <person name="Eaton V."/>
            <person name="Seok R."/>
            <person name="Leiner I.M."/>
            <person name="Pamer E.G."/>
        </authorList>
    </citation>
    <scope>NUCLEOTIDE SEQUENCE [LARGE SCALE GENOMIC DNA]</scope>
    <source>
        <strain evidence="4 5">MSK.1.17</strain>
    </source>
</reference>
<keyword evidence="1" id="KW-0812">Transmembrane</keyword>
<dbReference type="Proteomes" id="UP000669239">
    <property type="component" value="Unassembled WGS sequence"/>
</dbReference>
<dbReference type="GO" id="GO:0016020">
    <property type="term" value="C:membrane"/>
    <property type="evidence" value="ECO:0007669"/>
    <property type="project" value="InterPro"/>
</dbReference>
<gene>
    <name evidence="4" type="ORF">G5B36_05205</name>
    <name evidence="3" type="ORF">L0N08_11810</name>
</gene>
<organism evidence="3 6">
    <name type="scientific">Enterocloster aldenensis</name>
    <dbReference type="NCBI Taxonomy" id="358742"/>
    <lineage>
        <taxon>Bacteria</taxon>
        <taxon>Bacillati</taxon>
        <taxon>Bacillota</taxon>
        <taxon>Clostridia</taxon>
        <taxon>Lachnospirales</taxon>
        <taxon>Lachnospiraceae</taxon>
        <taxon>Enterocloster</taxon>
    </lineage>
</organism>
<accession>A0AAW5BVV2</accession>
<evidence type="ECO:0000313" key="5">
    <source>
        <dbReference type="Proteomes" id="UP000669239"/>
    </source>
</evidence>
<evidence type="ECO:0000256" key="1">
    <source>
        <dbReference type="SAM" id="Phobius"/>
    </source>
</evidence>
<evidence type="ECO:0000313" key="4">
    <source>
        <dbReference type="EMBL" id="NSJ48093.1"/>
    </source>
</evidence>
<evidence type="ECO:0000313" key="3">
    <source>
        <dbReference type="EMBL" id="MCG4746102.1"/>
    </source>
</evidence>
<protein>
    <submittedName>
        <fullName evidence="3">Histidine kinase</fullName>
    </submittedName>
</protein>
<dbReference type="CDD" id="cd06225">
    <property type="entry name" value="HAMP"/>
    <property type="match status" value="1"/>
</dbReference>
<dbReference type="RefSeq" id="WP_173905971.1">
    <property type="nucleotide sequence ID" value="NZ_JAAITT010000005.1"/>
</dbReference>
<dbReference type="InterPro" id="IPR036890">
    <property type="entry name" value="HATPase_C_sf"/>
</dbReference>
<feature type="transmembrane region" description="Helical" evidence="1">
    <location>
        <begin position="305"/>
        <end position="326"/>
    </location>
</feature>
<dbReference type="Gene3D" id="3.30.565.10">
    <property type="entry name" value="Histidine kinase-like ATPase, C-terminal domain"/>
    <property type="match status" value="1"/>
</dbReference>
<keyword evidence="5" id="KW-1185">Reference proteome</keyword>
<dbReference type="InterPro" id="IPR003594">
    <property type="entry name" value="HATPase_dom"/>
</dbReference>
<sequence length="593" mass="67544">MKGYAIKGQPFKISINRLWVISNCLIMAAFFSLNSFFSQSSYKKVLEQQFKVKQYQMLVYISDTLEQSMQSIELLSRSTVNNYSIINNILNYKKNKNSYEQMVFQNNMNQNLSSVAYSLGDIISVNILLDDEGLKTTKINGVYDYGHYVTGSGLDGIRDLSEGWVPTRKNDLPIQPYIPYITSYVQRIYSGMYYGDAIGHLVINLNEDMFYKQMESYRQEEGSDILLVDGNGTVLSGTVRDILGMDLSGTEYGAYGELSSGHTELTVKDGHKIVSKRKLQGRDLYVLAITDYDRVVAPIRQTQNVVLFCSLLFMALFSVISGLLAYKISKPILSLSREVMNCKGGQFRRIHISSRIYEIDVLCTQFNHMTEEIDKLIGSVLKQEKLKQKKELEILQAQINPHFLYNTLEAINWMALSMKQKEISNMVVLLGSFLRLSLNKGKNIYMVRDELNHLKCYLDIQNIRCKGKILFSSDIDEAALDYRMIKLLLQPLVENSILHGFDFRGGAGQIWLKVYMEEEYIYFTITDDGCGMPEELVTRICDMQSDVGHGIKNVMKRISLYYGSGCGLTIRSKEKVGTTIEVKILNSVPGQQI</sequence>
<keyword evidence="3" id="KW-0418">Kinase</keyword>
<dbReference type="EMBL" id="JAAITT010000005">
    <property type="protein sequence ID" value="NSJ48093.1"/>
    <property type="molecule type" value="Genomic_DNA"/>
</dbReference>